<evidence type="ECO:0000313" key="3">
    <source>
        <dbReference type="Proteomes" id="UP000001430"/>
    </source>
</evidence>
<protein>
    <recommendedName>
        <fullName evidence="1">Glycosyltransferase 2-like domain-containing protein</fullName>
    </recommendedName>
</protein>
<dbReference type="AlphaFoldDB" id="A3PE64"/>
<accession>A3PE64</accession>
<dbReference type="STRING" id="167546.P9301_14161"/>
<sequence length="314" mass="36703">MPIFSIIIPCFNVEDTIEQTISSVLNQSIKKYEVIAVNDGSSDKTLNILRSYECYEFFKIINQENLGLGAARNTGIRNAIGEYISLLDADDIWTTNHLEKINNFIELNNSEIISNDEIIYKENNKISYLINKPPQDLLELYLGGNTLSPSAITIKKNIFDSVGLFIEDKNLLGLEDWDFWLRTYQKGKMIDHLDIPLGIYRRDIENMSKEDSFHKKTLDIYRIYGQKLCLSGKLTENDYLVGKTFLEFRRNVKKFLITKTHFLSLIIFFIRRKSFFLTKLMISLITRFIYRQISINMKNLKMKKDLKCIVKELL</sequence>
<proteinExistence type="predicted"/>
<organism evidence="2 3">
    <name type="scientific">Prochlorococcus marinus (strain MIT 9301)</name>
    <dbReference type="NCBI Taxonomy" id="167546"/>
    <lineage>
        <taxon>Bacteria</taxon>
        <taxon>Bacillati</taxon>
        <taxon>Cyanobacteriota</taxon>
        <taxon>Cyanophyceae</taxon>
        <taxon>Synechococcales</taxon>
        <taxon>Prochlorococcaceae</taxon>
        <taxon>Prochlorococcus</taxon>
    </lineage>
</organism>
<evidence type="ECO:0000313" key="2">
    <source>
        <dbReference type="EMBL" id="ABO18039.1"/>
    </source>
</evidence>
<dbReference type="CAZy" id="GT2">
    <property type="family name" value="Glycosyltransferase Family 2"/>
</dbReference>
<dbReference type="PANTHER" id="PTHR22916:SF3">
    <property type="entry name" value="UDP-GLCNAC:BETAGAL BETA-1,3-N-ACETYLGLUCOSAMINYLTRANSFERASE-LIKE PROTEIN 1"/>
    <property type="match status" value="1"/>
</dbReference>
<dbReference type="RefSeq" id="WP_011863348.1">
    <property type="nucleotide sequence ID" value="NC_009091.1"/>
</dbReference>
<reference evidence="2 3" key="1">
    <citation type="journal article" date="2007" name="PLoS Genet.">
        <title>Patterns and implications of gene gain and loss in the evolution of Prochlorococcus.</title>
        <authorList>
            <person name="Kettler G.C."/>
            <person name="Martiny A.C."/>
            <person name="Huang K."/>
            <person name="Zucker J."/>
            <person name="Coleman M.L."/>
            <person name="Rodrigue S."/>
            <person name="Chen F."/>
            <person name="Lapidus A."/>
            <person name="Ferriera S."/>
            <person name="Johnson J."/>
            <person name="Steglich C."/>
            <person name="Church G.M."/>
            <person name="Richardson P."/>
            <person name="Chisholm S.W."/>
        </authorList>
    </citation>
    <scope>NUCLEOTIDE SEQUENCE [LARGE SCALE GENOMIC DNA]</scope>
    <source>
        <strain evidence="2 3">MIT 9301</strain>
    </source>
</reference>
<feature type="domain" description="Glycosyltransferase 2-like" evidence="1">
    <location>
        <begin position="5"/>
        <end position="126"/>
    </location>
</feature>
<dbReference type="EMBL" id="CP000576">
    <property type="protein sequence ID" value="ABO18039.1"/>
    <property type="molecule type" value="Genomic_DNA"/>
</dbReference>
<dbReference type="eggNOG" id="COG0463">
    <property type="taxonomic scope" value="Bacteria"/>
</dbReference>
<dbReference type="GO" id="GO:0016758">
    <property type="term" value="F:hexosyltransferase activity"/>
    <property type="evidence" value="ECO:0007669"/>
    <property type="project" value="UniProtKB-ARBA"/>
</dbReference>
<dbReference type="Proteomes" id="UP000001430">
    <property type="component" value="Chromosome"/>
</dbReference>
<evidence type="ECO:0000259" key="1">
    <source>
        <dbReference type="Pfam" id="PF00535"/>
    </source>
</evidence>
<dbReference type="SUPFAM" id="SSF53448">
    <property type="entry name" value="Nucleotide-diphospho-sugar transferases"/>
    <property type="match status" value="1"/>
</dbReference>
<dbReference type="Pfam" id="PF00535">
    <property type="entry name" value="Glycos_transf_2"/>
    <property type="match status" value="1"/>
</dbReference>
<dbReference type="KEGG" id="pmg:P9301_14161"/>
<dbReference type="Gene3D" id="3.90.550.10">
    <property type="entry name" value="Spore Coat Polysaccharide Biosynthesis Protein SpsA, Chain A"/>
    <property type="match status" value="1"/>
</dbReference>
<gene>
    <name evidence="2" type="ordered locus">P9301_14161</name>
</gene>
<name>A3PE64_PROM0</name>
<dbReference type="InterPro" id="IPR001173">
    <property type="entry name" value="Glyco_trans_2-like"/>
</dbReference>
<dbReference type="HOGENOM" id="CLU_025996_0_7_3"/>
<dbReference type="InterPro" id="IPR029044">
    <property type="entry name" value="Nucleotide-diphossugar_trans"/>
</dbReference>
<dbReference type="PANTHER" id="PTHR22916">
    <property type="entry name" value="GLYCOSYLTRANSFERASE"/>
    <property type="match status" value="1"/>
</dbReference>
<keyword evidence="3" id="KW-1185">Reference proteome</keyword>